<feature type="domain" description="BRCT" evidence="5">
    <location>
        <begin position="742"/>
        <end position="829"/>
    </location>
</feature>
<keyword evidence="8" id="KW-1185">Reference proteome</keyword>
<accession>A0A7I4EDR2</accession>
<evidence type="ECO:0000256" key="2">
    <source>
        <dbReference type="ARBA" id="ARBA00022763"/>
    </source>
</evidence>
<dbReference type="Pfam" id="PF00533">
    <property type="entry name" value="BRCT"/>
    <property type="match status" value="1"/>
</dbReference>
<dbReference type="Proteomes" id="UP000006727">
    <property type="component" value="Chromosome 8"/>
</dbReference>
<dbReference type="EMBL" id="ABEU02000008">
    <property type="status" value="NOT_ANNOTATED_CDS"/>
    <property type="molecule type" value="Genomic_DNA"/>
</dbReference>
<reference evidence="7 8" key="2">
    <citation type="journal article" date="2018" name="Plant J.">
        <title>The Physcomitrella patens chromosome-scale assembly reveals moss genome structure and evolution.</title>
        <authorList>
            <person name="Lang D."/>
            <person name="Ullrich K.K."/>
            <person name="Murat F."/>
            <person name="Fuchs J."/>
            <person name="Jenkins J."/>
            <person name="Haas F.B."/>
            <person name="Piednoel M."/>
            <person name="Gundlach H."/>
            <person name="Van Bel M."/>
            <person name="Meyberg R."/>
            <person name="Vives C."/>
            <person name="Morata J."/>
            <person name="Symeonidi A."/>
            <person name="Hiss M."/>
            <person name="Muchero W."/>
            <person name="Kamisugi Y."/>
            <person name="Saleh O."/>
            <person name="Blanc G."/>
            <person name="Decker E.L."/>
            <person name="van Gessel N."/>
            <person name="Grimwood J."/>
            <person name="Hayes R.D."/>
            <person name="Graham S.W."/>
            <person name="Gunter L.E."/>
            <person name="McDaniel S.F."/>
            <person name="Hoernstein S.N.W."/>
            <person name="Larsson A."/>
            <person name="Li F.W."/>
            <person name="Perroud P.F."/>
            <person name="Phillips J."/>
            <person name="Ranjan P."/>
            <person name="Rokshar D.S."/>
            <person name="Rothfels C.J."/>
            <person name="Schneider L."/>
            <person name="Shu S."/>
            <person name="Stevenson D.W."/>
            <person name="Thummler F."/>
            <person name="Tillich M."/>
            <person name="Villarreal Aguilar J.C."/>
            <person name="Widiez T."/>
            <person name="Wong G.K."/>
            <person name="Wymore A."/>
            <person name="Zhang Y."/>
            <person name="Zimmer A.D."/>
            <person name="Quatrano R.S."/>
            <person name="Mayer K.F.X."/>
            <person name="Goodstein D."/>
            <person name="Casacuberta J.M."/>
            <person name="Vandepoele K."/>
            <person name="Reski R."/>
            <person name="Cuming A.C."/>
            <person name="Tuskan G.A."/>
            <person name="Maumus F."/>
            <person name="Salse J."/>
            <person name="Schmutz J."/>
            <person name="Rensing S.A."/>
        </authorList>
    </citation>
    <scope>NUCLEOTIDE SEQUENCE [LARGE SCALE GENOMIC DNA]</scope>
    <source>
        <strain evidence="7 8">cv. Gransden 2004</strain>
    </source>
</reference>
<evidence type="ECO:0000259" key="6">
    <source>
        <dbReference type="PROSITE" id="PS51186"/>
    </source>
</evidence>
<dbReference type="Gene3D" id="3.40.50.10190">
    <property type="entry name" value="BRCT domain"/>
    <property type="match status" value="2"/>
</dbReference>
<dbReference type="Gramene" id="Pp3c8_2040V3.2">
    <property type="protein sequence ID" value="Pp3c8_2040V3.2"/>
    <property type="gene ID" value="Pp3c8_2040"/>
</dbReference>
<organism evidence="7 8">
    <name type="scientific">Physcomitrium patens</name>
    <name type="common">Spreading-leaved earth moss</name>
    <name type="synonym">Physcomitrella patens</name>
    <dbReference type="NCBI Taxonomy" id="3218"/>
    <lineage>
        <taxon>Eukaryota</taxon>
        <taxon>Viridiplantae</taxon>
        <taxon>Streptophyta</taxon>
        <taxon>Embryophyta</taxon>
        <taxon>Bryophyta</taxon>
        <taxon>Bryophytina</taxon>
        <taxon>Bryopsida</taxon>
        <taxon>Funariidae</taxon>
        <taxon>Funariales</taxon>
        <taxon>Funariaceae</taxon>
        <taxon>Physcomitrium</taxon>
    </lineage>
</organism>
<dbReference type="SUPFAM" id="SSF55729">
    <property type="entry name" value="Acyl-CoA N-acyltransferases (Nat)"/>
    <property type="match status" value="1"/>
</dbReference>
<dbReference type="InterPro" id="IPR016181">
    <property type="entry name" value="Acyl_CoA_acyltransferase"/>
</dbReference>
<sequence>MVPPRKRKLIQTCPVTTTLSIGNCVVEFPNDVEQDYSPNTLSLQVHKSASIRISVDSSKHQPSGILSHSSPGPGSRMGISFQLINPKSLDKVNDELLEGVTQLYKRELPAMSYAAGTGKESNFLENCTTSGKYCTLLMKKTGASLADPEVVVGAITYQILPSSTNYVEIPLAAVDQACQRQGLGQLLVGELARRLTDVGVLTLFCWGDQESEQFWNKQGFLKIAEVDAQGRPQKLRLKNEIRKAMSFPGNSALMVCHLTRVNSPSPLTCAGETTPLRDSASVRAAVQTPIAYSDVSDPCPSPHGSTPCEARPSDASQDQAVTSTCSPIRNNASLKGNLNNRASHRKVTVVTNSTPGSEPSSVRSNRTLKFSRPEKDVSLEKEPSECALRTSSVDFDGTSEGEKIPPTSSPADATCVEKSSSSSEVVSHCSSASRVPLKNLNIAPVKKRPWKSTQCVDLNVVSEHPGSRLSSSINCGPEKENNQPAVEEVSETERGRDDITLNAGLKRPRQDTFPVKTVGRRSVRRRRGESPSSVLSILQASEPSLVEPTRNLEHLCDVQKAKPTVPTIRESKIMDCKQSMADESFSPSGVGDEHLDPRFDKQGKDSTIRKRLTNRLIHVPDVREDLASPAKTCTPVVFLMTMPNDPKKRALAQYWQLVEKLGGRVTGDGGECTHIVTCEARRTLNFCSAICNGAWVVTPDWLKASSRLKYFADEKSYILRDKQFESKYKVSIATVIQLAQRRPCSLFTGFSLYPTSHVQPPLSTITKLIQASGGKILSSLDQAMQERNASHSIVLSGEADKAEADIASRAGLRTFTGEWFMQAIVRQRIDFDAKVLDDH</sequence>
<feature type="domain" description="N-acetyltransferase" evidence="6">
    <location>
        <begin position="87"/>
        <end position="242"/>
    </location>
</feature>
<feature type="compositionally biased region" description="Polar residues" evidence="4">
    <location>
        <begin position="349"/>
        <end position="368"/>
    </location>
</feature>
<dbReference type="EnsemblPlants" id="Pp3c8_2040V3.2">
    <property type="protein sequence ID" value="Pp3c8_2040V3.2"/>
    <property type="gene ID" value="Pp3c8_2040"/>
</dbReference>
<dbReference type="Gramene" id="Pp3c8_2040V3.3">
    <property type="protein sequence ID" value="Pp3c8_2040V3.3"/>
    <property type="gene ID" value="Pp3c8_2040"/>
</dbReference>
<feature type="region of interest" description="Disordered" evidence="4">
    <location>
        <begin position="293"/>
        <end position="415"/>
    </location>
</feature>
<dbReference type="Pfam" id="PF16589">
    <property type="entry name" value="BRCT_2"/>
    <property type="match status" value="1"/>
</dbReference>
<dbReference type="GeneID" id="112285941"/>
<dbReference type="AlphaFoldDB" id="A0A7I4EDR2"/>
<dbReference type="CDD" id="cd17744">
    <property type="entry name" value="BRCT_MDC1_rpt1"/>
    <property type="match status" value="1"/>
</dbReference>
<keyword evidence="2" id="KW-0227">DNA damage</keyword>
<dbReference type="InterPro" id="IPR036420">
    <property type="entry name" value="BRCT_dom_sf"/>
</dbReference>
<gene>
    <name evidence="7" type="primary">LOC112285941</name>
</gene>
<evidence type="ECO:0000256" key="4">
    <source>
        <dbReference type="SAM" id="MobiDB-lite"/>
    </source>
</evidence>
<reference evidence="7" key="3">
    <citation type="submission" date="2020-12" db="UniProtKB">
        <authorList>
            <consortium name="EnsemblPlants"/>
        </authorList>
    </citation>
    <scope>IDENTIFICATION</scope>
</reference>
<dbReference type="PROSITE" id="PS51186">
    <property type="entry name" value="GNAT"/>
    <property type="match status" value="1"/>
</dbReference>
<dbReference type="GO" id="GO:0005634">
    <property type="term" value="C:nucleus"/>
    <property type="evidence" value="ECO:0007669"/>
    <property type="project" value="UniProtKB-SubCell"/>
</dbReference>
<keyword evidence="3" id="KW-0539">Nucleus</keyword>
<dbReference type="InterPro" id="IPR051579">
    <property type="entry name" value="DDR_Transcriptional_Reg"/>
</dbReference>
<dbReference type="GO" id="GO:0006974">
    <property type="term" value="P:DNA damage response"/>
    <property type="evidence" value="ECO:0007669"/>
    <property type="project" value="UniProtKB-KW"/>
</dbReference>
<dbReference type="SMART" id="SM00292">
    <property type="entry name" value="BRCT"/>
    <property type="match status" value="2"/>
</dbReference>
<evidence type="ECO:0008006" key="9">
    <source>
        <dbReference type="Google" id="ProtNLM"/>
    </source>
</evidence>
<feature type="compositionally biased region" description="Basic and acidic residues" evidence="4">
    <location>
        <begin position="591"/>
        <end position="602"/>
    </location>
</feature>
<dbReference type="Pfam" id="PF00583">
    <property type="entry name" value="Acetyltransf_1"/>
    <property type="match status" value="1"/>
</dbReference>
<dbReference type="RefSeq" id="XP_024383115.1">
    <property type="nucleotide sequence ID" value="XM_024527347.2"/>
</dbReference>
<feature type="compositionally biased region" description="Basic and acidic residues" evidence="4">
    <location>
        <begin position="371"/>
        <end position="384"/>
    </location>
</feature>
<evidence type="ECO:0000256" key="3">
    <source>
        <dbReference type="ARBA" id="ARBA00023242"/>
    </source>
</evidence>
<dbReference type="EnsemblPlants" id="Pp3c8_2040V3.3">
    <property type="protein sequence ID" value="Pp3c8_2040V3.3"/>
    <property type="gene ID" value="Pp3c8_2040"/>
</dbReference>
<dbReference type="GO" id="GO:0016747">
    <property type="term" value="F:acyltransferase activity, transferring groups other than amino-acyl groups"/>
    <property type="evidence" value="ECO:0007669"/>
    <property type="project" value="InterPro"/>
</dbReference>
<dbReference type="SUPFAM" id="SSF52113">
    <property type="entry name" value="BRCT domain"/>
    <property type="match status" value="2"/>
</dbReference>
<feature type="region of interest" description="Disordered" evidence="4">
    <location>
        <begin position="582"/>
        <end position="602"/>
    </location>
</feature>
<proteinExistence type="predicted"/>
<dbReference type="KEGG" id="ppp:112285941"/>
<name>A0A7I4EDR2_PHYPA</name>
<dbReference type="PANTHER" id="PTHR23196">
    <property type="entry name" value="PAX TRANSCRIPTION ACTIVATION DOMAIN INTERACTING PROTEIN"/>
    <property type="match status" value="1"/>
</dbReference>
<dbReference type="InterPro" id="IPR001357">
    <property type="entry name" value="BRCT_dom"/>
</dbReference>
<dbReference type="InterPro" id="IPR000182">
    <property type="entry name" value="GNAT_dom"/>
</dbReference>
<feature type="region of interest" description="Disordered" evidence="4">
    <location>
        <begin position="466"/>
        <end position="494"/>
    </location>
</feature>
<dbReference type="CDD" id="cd18432">
    <property type="entry name" value="BRCT_PAXIP1_rpt6_like"/>
    <property type="match status" value="1"/>
</dbReference>
<dbReference type="OrthoDB" id="342264at2759"/>
<evidence type="ECO:0000259" key="5">
    <source>
        <dbReference type="PROSITE" id="PS50172"/>
    </source>
</evidence>
<dbReference type="Gene3D" id="3.40.630.30">
    <property type="match status" value="1"/>
</dbReference>
<dbReference type="PANTHER" id="PTHR23196:SF8">
    <property type="entry name" value="N-ACETYLTRANSFERASE"/>
    <property type="match status" value="1"/>
</dbReference>
<dbReference type="CDD" id="cd04301">
    <property type="entry name" value="NAT_SF"/>
    <property type="match status" value="1"/>
</dbReference>
<reference evidence="7 8" key="1">
    <citation type="journal article" date="2008" name="Science">
        <title>The Physcomitrella genome reveals evolutionary insights into the conquest of land by plants.</title>
        <authorList>
            <person name="Rensing S."/>
            <person name="Lang D."/>
            <person name="Zimmer A."/>
            <person name="Terry A."/>
            <person name="Salamov A."/>
            <person name="Shapiro H."/>
            <person name="Nishiyama T."/>
            <person name="Perroud P.-F."/>
            <person name="Lindquist E."/>
            <person name="Kamisugi Y."/>
            <person name="Tanahashi T."/>
            <person name="Sakakibara K."/>
            <person name="Fujita T."/>
            <person name="Oishi K."/>
            <person name="Shin-I T."/>
            <person name="Kuroki Y."/>
            <person name="Toyoda A."/>
            <person name="Suzuki Y."/>
            <person name="Hashimoto A."/>
            <person name="Yamaguchi K."/>
            <person name="Sugano A."/>
            <person name="Kohara Y."/>
            <person name="Fujiyama A."/>
            <person name="Anterola A."/>
            <person name="Aoki S."/>
            <person name="Ashton N."/>
            <person name="Barbazuk W.B."/>
            <person name="Barker E."/>
            <person name="Bennetzen J."/>
            <person name="Bezanilla M."/>
            <person name="Blankenship R."/>
            <person name="Cho S.H."/>
            <person name="Dutcher S."/>
            <person name="Estelle M."/>
            <person name="Fawcett J.A."/>
            <person name="Gundlach H."/>
            <person name="Hanada K."/>
            <person name="Heyl A."/>
            <person name="Hicks K.A."/>
            <person name="Hugh J."/>
            <person name="Lohr M."/>
            <person name="Mayer K."/>
            <person name="Melkozernov A."/>
            <person name="Murata T."/>
            <person name="Nelson D."/>
            <person name="Pils B."/>
            <person name="Prigge M."/>
            <person name="Reiss B."/>
            <person name="Renner T."/>
            <person name="Rombauts S."/>
            <person name="Rushton P."/>
            <person name="Sanderfoot A."/>
            <person name="Schween G."/>
            <person name="Shiu S.-H."/>
            <person name="Stueber K."/>
            <person name="Theodoulou F.L."/>
            <person name="Tu H."/>
            <person name="Van de Peer Y."/>
            <person name="Verrier P.J."/>
            <person name="Waters E."/>
            <person name="Wood A."/>
            <person name="Yang L."/>
            <person name="Cove D."/>
            <person name="Cuming A."/>
            <person name="Hasebe M."/>
            <person name="Lucas S."/>
            <person name="Mishler D.B."/>
            <person name="Reski R."/>
            <person name="Grigoriev I."/>
            <person name="Quatrano R.S."/>
            <person name="Boore J.L."/>
        </authorList>
    </citation>
    <scope>NUCLEOTIDE SEQUENCE [LARGE SCALE GENOMIC DNA]</scope>
    <source>
        <strain evidence="7 8">cv. Gransden 2004</strain>
    </source>
</reference>
<feature type="compositionally biased region" description="Polar residues" evidence="4">
    <location>
        <begin position="314"/>
        <end position="341"/>
    </location>
</feature>
<protein>
    <recommendedName>
        <fullName evidence="9">BRCT domain-containing protein</fullName>
    </recommendedName>
</protein>
<evidence type="ECO:0000313" key="7">
    <source>
        <dbReference type="EnsemblPlants" id="Pp3c8_2040V3.3"/>
    </source>
</evidence>
<feature type="domain" description="BRCT" evidence="5">
    <location>
        <begin position="656"/>
        <end position="719"/>
    </location>
</feature>
<dbReference type="PROSITE" id="PS50172">
    <property type="entry name" value="BRCT"/>
    <property type="match status" value="2"/>
</dbReference>
<evidence type="ECO:0000313" key="8">
    <source>
        <dbReference type="Proteomes" id="UP000006727"/>
    </source>
</evidence>
<comment type="subcellular location">
    <subcellularLocation>
        <location evidence="1">Nucleus</location>
    </subcellularLocation>
</comment>
<evidence type="ECO:0000256" key="1">
    <source>
        <dbReference type="ARBA" id="ARBA00004123"/>
    </source>
</evidence>